<gene>
    <name evidence="3" type="ORF">ACJ72_06778</name>
</gene>
<comment type="caution">
    <text evidence="3">The sequence shown here is derived from an EMBL/GenBank/DDBJ whole genome shotgun (WGS) entry which is preliminary data.</text>
</comment>
<reference evidence="3 4" key="1">
    <citation type="submission" date="2015-07" db="EMBL/GenBank/DDBJ databases">
        <title>Emmonsia species relationships and genome sequence.</title>
        <authorList>
            <person name="Cuomo C.A."/>
            <person name="Schwartz I.S."/>
            <person name="Kenyon C."/>
            <person name="de Hoog G.S."/>
            <person name="Govender N.P."/>
            <person name="Botha A."/>
            <person name="Moreno L."/>
            <person name="de Vries M."/>
            <person name="Munoz J.F."/>
            <person name="Stielow J.B."/>
        </authorList>
    </citation>
    <scope>NUCLEOTIDE SEQUENCE [LARGE SCALE GENOMIC DNA]</scope>
    <source>
        <strain evidence="3 4">CBS 136260</strain>
    </source>
</reference>
<evidence type="ECO:0000313" key="4">
    <source>
        <dbReference type="Proteomes" id="UP000091918"/>
    </source>
</evidence>
<evidence type="ECO:0000256" key="1">
    <source>
        <dbReference type="SAM" id="MobiDB-lite"/>
    </source>
</evidence>
<keyword evidence="2" id="KW-0472">Membrane</keyword>
<keyword evidence="2" id="KW-0812">Transmembrane</keyword>
<evidence type="ECO:0000256" key="2">
    <source>
        <dbReference type="SAM" id="Phobius"/>
    </source>
</evidence>
<name>A0A1B7NQ00_9EURO</name>
<keyword evidence="4" id="KW-1185">Reference proteome</keyword>
<proteinExistence type="predicted"/>
<feature type="transmembrane region" description="Helical" evidence="2">
    <location>
        <begin position="80"/>
        <end position="99"/>
    </location>
</feature>
<feature type="transmembrane region" description="Helical" evidence="2">
    <location>
        <begin position="50"/>
        <end position="68"/>
    </location>
</feature>
<feature type="transmembrane region" description="Helical" evidence="2">
    <location>
        <begin position="155"/>
        <end position="173"/>
    </location>
</feature>
<dbReference type="EMBL" id="LGUA01001248">
    <property type="protein sequence ID" value="OAX78911.1"/>
    <property type="molecule type" value="Genomic_DNA"/>
</dbReference>
<organism evidence="3 4">
    <name type="scientific">Emergomyces africanus</name>
    <dbReference type="NCBI Taxonomy" id="1955775"/>
    <lineage>
        <taxon>Eukaryota</taxon>
        <taxon>Fungi</taxon>
        <taxon>Dikarya</taxon>
        <taxon>Ascomycota</taxon>
        <taxon>Pezizomycotina</taxon>
        <taxon>Eurotiomycetes</taxon>
        <taxon>Eurotiomycetidae</taxon>
        <taxon>Onygenales</taxon>
        <taxon>Ajellomycetaceae</taxon>
        <taxon>Emergomyces</taxon>
    </lineage>
</organism>
<evidence type="ECO:0000313" key="3">
    <source>
        <dbReference type="EMBL" id="OAX78911.1"/>
    </source>
</evidence>
<protein>
    <submittedName>
        <fullName evidence="3">Uncharacterized protein</fullName>
    </submittedName>
</protein>
<sequence length="195" mass="22334">MASVNLRRTFRYPDSDSENETTTGQELDEEEQEALIQKLLLEDEKRNTQYTLIFTALPLLSTLLYLPFIISSKSTGARRLLCLLSITSLFSTAYIMKYFRLERPDSKGKRPVRDIEAEQGPLVVRQHLSTTNTVICGVLSFTAYFAKDTTDHGDIFWALCLVPGVVFIFVWISRQIMMSVDIKELEGLRYEYKGA</sequence>
<dbReference type="Proteomes" id="UP000091918">
    <property type="component" value="Unassembled WGS sequence"/>
</dbReference>
<keyword evidence="2" id="KW-1133">Transmembrane helix</keyword>
<dbReference type="OrthoDB" id="3358048at2759"/>
<dbReference type="AlphaFoldDB" id="A0A1B7NQ00"/>
<feature type="region of interest" description="Disordered" evidence="1">
    <location>
        <begin position="1"/>
        <end position="29"/>
    </location>
</feature>
<accession>A0A1B7NQ00</accession>